<evidence type="ECO:0000313" key="1">
    <source>
        <dbReference type="EMBL" id="ORA11428.1"/>
    </source>
</evidence>
<dbReference type="Proteomes" id="UP000192707">
    <property type="component" value="Unassembled WGS sequence"/>
</dbReference>
<dbReference type="AlphaFoldDB" id="A0A1W9ZBN4"/>
<reference evidence="1 2" key="1">
    <citation type="submission" date="2016-12" db="EMBL/GenBank/DDBJ databases">
        <title>The new phylogeny of genus Mycobacterium.</title>
        <authorList>
            <person name="Tortoli E."/>
            <person name="Trovato A."/>
            <person name="Cirillo D.M."/>
        </authorList>
    </citation>
    <scope>NUCLEOTIDE SEQUENCE [LARGE SCALE GENOMIC DNA]</scope>
    <source>
        <strain evidence="1 2">DSM 45069</strain>
    </source>
</reference>
<proteinExistence type="predicted"/>
<name>A0A1W9ZBN4_MYCAI</name>
<organism evidence="1 2">
    <name type="scientific">Mycobacterium arosiense ATCC BAA-1401 = DSM 45069</name>
    <dbReference type="NCBI Taxonomy" id="1265311"/>
    <lineage>
        <taxon>Bacteria</taxon>
        <taxon>Bacillati</taxon>
        <taxon>Actinomycetota</taxon>
        <taxon>Actinomycetes</taxon>
        <taxon>Mycobacteriales</taxon>
        <taxon>Mycobacteriaceae</taxon>
        <taxon>Mycobacterium</taxon>
        <taxon>Mycobacterium avium complex (MAC)</taxon>
    </lineage>
</organism>
<gene>
    <name evidence="1" type="ORF">BST14_18645</name>
</gene>
<dbReference type="EMBL" id="MVHG01000053">
    <property type="protein sequence ID" value="ORA11428.1"/>
    <property type="molecule type" value="Genomic_DNA"/>
</dbReference>
<accession>A0A1W9ZBN4</accession>
<protein>
    <submittedName>
        <fullName evidence="1">Uncharacterized protein</fullName>
    </submittedName>
</protein>
<dbReference type="RefSeq" id="WP_083065850.1">
    <property type="nucleotide sequence ID" value="NZ_MVHG01000053.1"/>
</dbReference>
<evidence type="ECO:0000313" key="2">
    <source>
        <dbReference type="Proteomes" id="UP000192707"/>
    </source>
</evidence>
<keyword evidence="2" id="KW-1185">Reference proteome</keyword>
<sequence length="60" mass="6557">MLVLMVIHLEILRLADPIATAQSAYRHHDARANCSPMHGLRTLTVIALFDNACPFGVLGT</sequence>
<comment type="caution">
    <text evidence="1">The sequence shown here is derived from an EMBL/GenBank/DDBJ whole genome shotgun (WGS) entry which is preliminary data.</text>
</comment>